<dbReference type="STRING" id="526222.Desal_2668"/>
<dbReference type="Gene3D" id="1.10.10.10">
    <property type="entry name" value="Winged helix-like DNA-binding domain superfamily/Winged helix DNA-binding domain"/>
    <property type="match status" value="1"/>
</dbReference>
<dbReference type="EMBL" id="CP001649">
    <property type="protein sequence ID" value="ACS80722.1"/>
    <property type="molecule type" value="Genomic_DNA"/>
</dbReference>
<evidence type="ECO:0000256" key="4">
    <source>
        <dbReference type="ARBA" id="ARBA00023163"/>
    </source>
</evidence>
<dbReference type="AlphaFoldDB" id="C6BYW5"/>
<protein>
    <submittedName>
        <fullName evidence="6">Transcriptional regulator, LysR family</fullName>
    </submittedName>
</protein>
<dbReference type="FunFam" id="1.10.10.10:FF:000001">
    <property type="entry name" value="LysR family transcriptional regulator"/>
    <property type="match status" value="1"/>
</dbReference>
<keyword evidence="7" id="KW-1185">Reference proteome</keyword>
<dbReference type="InterPro" id="IPR036390">
    <property type="entry name" value="WH_DNA-bd_sf"/>
</dbReference>
<organism evidence="6 7">
    <name type="scientific">Maridesulfovibrio salexigens (strain ATCC 14822 / DSM 2638 / NCIMB 8403 / VKM B-1763)</name>
    <name type="common">Desulfovibrio salexigens</name>
    <dbReference type="NCBI Taxonomy" id="526222"/>
    <lineage>
        <taxon>Bacteria</taxon>
        <taxon>Pseudomonadati</taxon>
        <taxon>Thermodesulfobacteriota</taxon>
        <taxon>Desulfovibrionia</taxon>
        <taxon>Desulfovibrionales</taxon>
        <taxon>Desulfovibrionaceae</taxon>
        <taxon>Maridesulfovibrio</taxon>
    </lineage>
</organism>
<evidence type="ECO:0000313" key="6">
    <source>
        <dbReference type="EMBL" id="ACS80722.1"/>
    </source>
</evidence>
<dbReference type="PROSITE" id="PS50931">
    <property type="entry name" value="HTH_LYSR"/>
    <property type="match status" value="1"/>
</dbReference>
<evidence type="ECO:0000256" key="2">
    <source>
        <dbReference type="ARBA" id="ARBA00023015"/>
    </source>
</evidence>
<dbReference type="Gene3D" id="3.40.190.10">
    <property type="entry name" value="Periplasmic binding protein-like II"/>
    <property type="match status" value="2"/>
</dbReference>
<dbReference type="CDD" id="cd08414">
    <property type="entry name" value="PBP2_LTTR_aromatics_like"/>
    <property type="match status" value="1"/>
</dbReference>
<accession>C6BYW5</accession>
<dbReference type="PANTHER" id="PTHR30346:SF28">
    <property type="entry name" value="HTH-TYPE TRANSCRIPTIONAL REGULATOR CYNR"/>
    <property type="match status" value="1"/>
</dbReference>
<dbReference type="Pfam" id="PF03466">
    <property type="entry name" value="LysR_substrate"/>
    <property type="match status" value="1"/>
</dbReference>
<dbReference type="KEGG" id="dsa:Desal_2668"/>
<comment type="similarity">
    <text evidence="1">Belongs to the LysR transcriptional regulatory family.</text>
</comment>
<dbReference type="PRINTS" id="PR00039">
    <property type="entry name" value="HTHLYSR"/>
</dbReference>
<evidence type="ECO:0000313" key="7">
    <source>
        <dbReference type="Proteomes" id="UP000002601"/>
    </source>
</evidence>
<dbReference type="Proteomes" id="UP000002601">
    <property type="component" value="Chromosome"/>
</dbReference>
<dbReference type="InterPro" id="IPR036388">
    <property type="entry name" value="WH-like_DNA-bd_sf"/>
</dbReference>
<dbReference type="OrthoDB" id="5317428at2"/>
<name>C6BYW5_MARSD</name>
<dbReference type="HOGENOM" id="CLU_039613_6_4_7"/>
<feature type="domain" description="HTH lysR-type" evidence="5">
    <location>
        <begin position="1"/>
        <end position="58"/>
    </location>
</feature>
<dbReference type="InterPro" id="IPR000847">
    <property type="entry name" value="LysR_HTH_N"/>
</dbReference>
<reference evidence="6 7" key="1">
    <citation type="submission" date="2009-06" db="EMBL/GenBank/DDBJ databases">
        <title>Complete sequence of Desulfovibrio salexigens DSM 2638.</title>
        <authorList>
            <consortium name="US DOE Joint Genome Institute"/>
            <person name="Lucas S."/>
            <person name="Copeland A."/>
            <person name="Lapidus A."/>
            <person name="Glavina del Rio T."/>
            <person name="Tice H."/>
            <person name="Bruce D."/>
            <person name="Goodwin L."/>
            <person name="Pitluck S."/>
            <person name="Munk A.C."/>
            <person name="Brettin T."/>
            <person name="Detter J.C."/>
            <person name="Han C."/>
            <person name="Tapia R."/>
            <person name="Larimer F."/>
            <person name="Land M."/>
            <person name="Hauser L."/>
            <person name="Kyrpides N."/>
            <person name="Anderson I."/>
            <person name="Wall J.D."/>
            <person name="Arkin A.P."/>
            <person name="Dehal P."/>
            <person name="Chivian D."/>
            <person name="Giles B."/>
            <person name="Hazen T.C."/>
        </authorList>
    </citation>
    <scope>NUCLEOTIDE SEQUENCE [LARGE SCALE GENOMIC DNA]</scope>
    <source>
        <strain evidence="7">ATCC 14822 / DSM 2638 / NCIMB 8403 / VKM B-1763</strain>
    </source>
</reference>
<dbReference type="GO" id="GO:0003700">
    <property type="term" value="F:DNA-binding transcription factor activity"/>
    <property type="evidence" value="ECO:0007669"/>
    <property type="project" value="InterPro"/>
</dbReference>
<dbReference type="InterPro" id="IPR005119">
    <property type="entry name" value="LysR_subst-bd"/>
</dbReference>
<dbReference type="GO" id="GO:0032993">
    <property type="term" value="C:protein-DNA complex"/>
    <property type="evidence" value="ECO:0007669"/>
    <property type="project" value="TreeGrafter"/>
</dbReference>
<dbReference type="RefSeq" id="WP_015852538.1">
    <property type="nucleotide sequence ID" value="NC_012881.1"/>
</dbReference>
<gene>
    <name evidence="6" type="ordered locus">Desal_2668</name>
</gene>
<evidence type="ECO:0000259" key="5">
    <source>
        <dbReference type="PROSITE" id="PS50931"/>
    </source>
</evidence>
<dbReference type="SUPFAM" id="SSF46785">
    <property type="entry name" value="Winged helix' DNA-binding domain"/>
    <property type="match status" value="1"/>
</dbReference>
<dbReference type="GO" id="GO:0003677">
    <property type="term" value="F:DNA binding"/>
    <property type="evidence" value="ECO:0007669"/>
    <property type="project" value="UniProtKB-KW"/>
</dbReference>
<dbReference type="Pfam" id="PF00126">
    <property type="entry name" value="HTH_1"/>
    <property type="match status" value="1"/>
</dbReference>
<keyword evidence="4" id="KW-0804">Transcription</keyword>
<dbReference type="eggNOG" id="COG0583">
    <property type="taxonomic scope" value="Bacteria"/>
</dbReference>
<dbReference type="PANTHER" id="PTHR30346">
    <property type="entry name" value="TRANSCRIPTIONAL DUAL REGULATOR HCAR-RELATED"/>
    <property type="match status" value="1"/>
</dbReference>
<evidence type="ECO:0000256" key="1">
    <source>
        <dbReference type="ARBA" id="ARBA00009437"/>
    </source>
</evidence>
<keyword evidence="3" id="KW-0238">DNA-binding</keyword>
<keyword evidence="2" id="KW-0805">Transcription regulation</keyword>
<evidence type="ECO:0000256" key="3">
    <source>
        <dbReference type="ARBA" id="ARBA00023125"/>
    </source>
</evidence>
<dbReference type="SUPFAM" id="SSF53850">
    <property type="entry name" value="Periplasmic binding protein-like II"/>
    <property type="match status" value="1"/>
</dbReference>
<proteinExistence type="inferred from homology"/>
<sequence length="303" mass="33831">MELRHLRYFLKVAQTENVRKASEILHISQPTVSRQIQDLEEELGVLLFDRLPRGLRLNEAGRVYQDEIKSLFFQLEAAKEIAKRVATGESGRLRIGYLEVAAWKGIVPEVLQDFNTSNPSVHMELLPINTPQQLNLIESGELDGGFVYPFDILAQSFTAYSVRSGGVVVALPAKWEIPDDPFPHLNDFKELPFVGFPRSEYPAYYDKIMGACSAQGFSPNFVQEANGEGAILSLVSAGIGAAIVNSANTDRPPPLVRFVKPKDLLVPLDLKFVHGFEFCNPVLSLFVESLQRRIIEMEASDNL</sequence>